<dbReference type="STRING" id="472759.Nhal_3001"/>
<dbReference type="InterPro" id="IPR014914">
    <property type="entry name" value="RES_dom"/>
</dbReference>
<evidence type="ECO:0000259" key="1">
    <source>
        <dbReference type="SMART" id="SM00953"/>
    </source>
</evidence>
<evidence type="ECO:0000313" key="3">
    <source>
        <dbReference type="Proteomes" id="UP000001844"/>
    </source>
</evidence>
<name>D5BYS2_NITHN</name>
<keyword evidence="3" id="KW-1185">Reference proteome</keyword>
<dbReference type="Pfam" id="PF08808">
    <property type="entry name" value="RES"/>
    <property type="match status" value="1"/>
</dbReference>
<dbReference type="HOGENOM" id="CLU_074555_1_0_6"/>
<dbReference type="AlphaFoldDB" id="D5BYS2"/>
<reference evidence="3" key="1">
    <citation type="submission" date="2010-04" db="EMBL/GenBank/DDBJ databases">
        <title>Complete genome sequence of Nitrosococcus halophilus Nc4, a salt-adapted, aerobic obligate ammonia-oxidizing sulfur purple bacterium.</title>
        <authorList>
            <consortium name="US DOE Joint Genome Institute"/>
            <person name="Campbell M.A."/>
            <person name="Malfatti S.A."/>
            <person name="Chain P.S.G."/>
            <person name="Heidelberg J.F."/>
            <person name="Ward B.B."/>
            <person name="Klotz M.G."/>
        </authorList>
    </citation>
    <scope>NUCLEOTIDE SEQUENCE [LARGE SCALE GENOMIC DNA]</scope>
    <source>
        <strain evidence="3">Nc4</strain>
    </source>
</reference>
<accession>D5BYS2</accession>
<dbReference type="OrthoDB" id="9795903at2"/>
<dbReference type="SMART" id="SM00953">
    <property type="entry name" value="RES"/>
    <property type="match status" value="1"/>
</dbReference>
<sequence>MTFPPPVSRAQWAPCWRLVPSRFPPVGLFDRVAEPEDLEIVFKIEALTNDRLRDEAGDIALVPPEERVSGPGTTPIMAAFTHLNPEGSRFTDGTYGVYYAADTIDTAIAETRFHRARFLAATKELPIEIDMRSYASDLDADLHDIRKMQAVMPDVYTPDPRGYVHAQALAKALRHTGSNGLTYESVRSPGGECVAIFRPRVLSPVRQGPHYCYVWNGEEITAIYQKNHYRFLE</sequence>
<proteinExistence type="predicted"/>
<dbReference type="Proteomes" id="UP000001844">
    <property type="component" value="Chromosome"/>
</dbReference>
<feature type="domain" description="RES" evidence="1">
    <location>
        <begin position="79"/>
        <end position="208"/>
    </location>
</feature>
<dbReference type="eggNOG" id="COG5654">
    <property type="taxonomic scope" value="Bacteria"/>
</dbReference>
<dbReference type="KEGG" id="nhl:Nhal_3001"/>
<evidence type="ECO:0000313" key="2">
    <source>
        <dbReference type="EMBL" id="ADE16060.1"/>
    </source>
</evidence>
<organism evidence="2 3">
    <name type="scientific">Nitrosococcus halophilus (strain Nc4)</name>
    <dbReference type="NCBI Taxonomy" id="472759"/>
    <lineage>
        <taxon>Bacteria</taxon>
        <taxon>Pseudomonadati</taxon>
        <taxon>Pseudomonadota</taxon>
        <taxon>Gammaproteobacteria</taxon>
        <taxon>Chromatiales</taxon>
        <taxon>Chromatiaceae</taxon>
        <taxon>Nitrosococcus</taxon>
    </lineage>
</organism>
<dbReference type="RefSeq" id="WP_013033910.1">
    <property type="nucleotide sequence ID" value="NC_013960.1"/>
</dbReference>
<gene>
    <name evidence="2" type="ordered locus">Nhal_3001</name>
</gene>
<dbReference type="EMBL" id="CP001798">
    <property type="protein sequence ID" value="ADE16060.1"/>
    <property type="molecule type" value="Genomic_DNA"/>
</dbReference>
<protein>
    <submittedName>
        <fullName evidence="2">RES domain protein</fullName>
    </submittedName>
</protein>